<sequence length="101" mass="11844">MIAKNIPTTKGDEMNKTELLSQLSEAELQSLMAAALRDMVKKEWLTPDELEKEYGISINAQNRMRMERRIPYSKIGKYVRYKRTDIERWLEEHKIETAAGL</sequence>
<protein>
    <recommendedName>
        <fullName evidence="1">Helix-turn-helix domain-containing protein</fullName>
    </recommendedName>
</protein>
<accession>A0A292YBZ1</accession>
<reference evidence="2 3" key="1">
    <citation type="journal article" date="2017" name="Syst. Appl. Microbiol.">
        <title>Lebetimonas natsushimae sp. nov., a novel strictly anaerobic, moderately thermophilic chemoautotroph isolated from a deep-sea hydrothermal vent polychaete nest in the Mid-Okinawa Trough.</title>
        <authorList>
            <person name="Nagata R."/>
            <person name="Takaki Y."/>
            <person name="Tame A."/>
            <person name="Nunoura T."/>
            <person name="Muto H."/>
            <person name="Mino S."/>
            <person name="Sawayama S."/>
            <person name="Takai K."/>
            <person name="Nakagawa S."/>
        </authorList>
    </citation>
    <scope>NUCLEOTIDE SEQUENCE [LARGE SCALE GENOMIC DNA]</scope>
    <source>
        <strain evidence="2 3">HS1857</strain>
    </source>
</reference>
<evidence type="ECO:0000313" key="3">
    <source>
        <dbReference type="Proteomes" id="UP000217944"/>
    </source>
</evidence>
<gene>
    <name evidence="2" type="ORF">LNAT_P0306</name>
</gene>
<comment type="caution">
    <text evidence="2">The sequence shown here is derived from an EMBL/GenBank/DDBJ whole genome shotgun (WGS) entry which is preliminary data.</text>
</comment>
<keyword evidence="3" id="KW-1185">Reference proteome</keyword>
<dbReference type="Pfam" id="PF12728">
    <property type="entry name" value="HTH_17"/>
    <property type="match status" value="1"/>
</dbReference>
<feature type="domain" description="Helix-turn-helix" evidence="1">
    <location>
        <begin position="44"/>
        <end position="93"/>
    </location>
</feature>
<dbReference type="InterPro" id="IPR041657">
    <property type="entry name" value="HTH_17"/>
</dbReference>
<proteinExistence type="predicted"/>
<evidence type="ECO:0000259" key="1">
    <source>
        <dbReference type="Pfam" id="PF12728"/>
    </source>
</evidence>
<organism evidence="2 3">
    <name type="scientific">Lebetimonas natsushimae</name>
    <dbReference type="NCBI Taxonomy" id="1936991"/>
    <lineage>
        <taxon>Bacteria</taxon>
        <taxon>Pseudomonadati</taxon>
        <taxon>Campylobacterota</taxon>
        <taxon>Epsilonproteobacteria</taxon>
        <taxon>Nautiliales</taxon>
        <taxon>Nautiliaceae</taxon>
        <taxon>Lebetimonas</taxon>
    </lineage>
</organism>
<evidence type="ECO:0000313" key="2">
    <source>
        <dbReference type="EMBL" id="GAX87011.1"/>
    </source>
</evidence>
<dbReference type="InterPro" id="IPR009061">
    <property type="entry name" value="DNA-bd_dom_put_sf"/>
</dbReference>
<dbReference type="SUPFAM" id="SSF46955">
    <property type="entry name" value="Putative DNA-binding domain"/>
    <property type="match status" value="1"/>
</dbReference>
<name>A0A292YBZ1_9BACT</name>
<dbReference type="Proteomes" id="UP000217944">
    <property type="component" value="Unassembled WGS sequence"/>
</dbReference>
<dbReference type="EMBL" id="BDME01000001">
    <property type="protein sequence ID" value="GAX87011.1"/>
    <property type="molecule type" value="Genomic_DNA"/>
</dbReference>
<dbReference type="AlphaFoldDB" id="A0A292YBZ1"/>